<evidence type="ECO:0000313" key="2">
    <source>
        <dbReference type="Proteomes" id="UP000823388"/>
    </source>
</evidence>
<proteinExistence type="predicted"/>
<name>A0A8T0UZM8_PANVG</name>
<accession>A0A8T0UZM8</accession>
<protein>
    <submittedName>
        <fullName evidence="1">Uncharacterized protein</fullName>
    </submittedName>
</protein>
<keyword evidence="2" id="KW-1185">Reference proteome</keyword>
<organism evidence="1 2">
    <name type="scientific">Panicum virgatum</name>
    <name type="common">Blackwell switchgrass</name>
    <dbReference type="NCBI Taxonomy" id="38727"/>
    <lineage>
        <taxon>Eukaryota</taxon>
        <taxon>Viridiplantae</taxon>
        <taxon>Streptophyta</taxon>
        <taxon>Embryophyta</taxon>
        <taxon>Tracheophyta</taxon>
        <taxon>Spermatophyta</taxon>
        <taxon>Magnoliopsida</taxon>
        <taxon>Liliopsida</taxon>
        <taxon>Poales</taxon>
        <taxon>Poaceae</taxon>
        <taxon>PACMAD clade</taxon>
        <taxon>Panicoideae</taxon>
        <taxon>Panicodae</taxon>
        <taxon>Paniceae</taxon>
        <taxon>Panicinae</taxon>
        <taxon>Panicum</taxon>
        <taxon>Panicum sect. Hiantes</taxon>
    </lineage>
</organism>
<dbReference type="AlphaFoldDB" id="A0A8T0UZM8"/>
<evidence type="ECO:0000313" key="1">
    <source>
        <dbReference type="EMBL" id="KAG2627618.1"/>
    </source>
</evidence>
<dbReference type="EMBL" id="CM029041">
    <property type="protein sequence ID" value="KAG2627618.1"/>
    <property type="molecule type" value="Genomic_DNA"/>
</dbReference>
<dbReference type="Proteomes" id="UP000823388">
    <property type="component" value="Chromosome 3K"/>
</dbReference>
<reference evidence="1" key="1">
    <citation type="submission" date="2020-05" db="EMBL/GenBank/DDBJ databases">
        <title>WGS assembly of Panicum virgatum.</title>
        <authorList>
            <person name="Lovell J.T."/>
            <person name="Jenkins J."/>
            <person name="Shu S."/>
            <person name="Juenger T.E."/>
            <person name="Schmutz J."/>
        </authorList>
    </citation>
    <scope>NUCLEOTIDE SEQUENCE</scope>
    <source>
        <strain evidence="1">AP13</strain>
    </source>
</reference>
<gene>
    <name evidence="1" type="ORF">PVAP13_3KG129079</name>
</gene>
<sequence>MDAPGELQCVGRLEVAAPPPTRYLRVGSLPVPTDSSAFLPALLPSSSPLLPLHGLVRGGDRQMGKTVLPGHEQTMEADPSSLGGGTGWRRRCMDARSLGWMCDARAGCAAALPGLAAAVGSTFS</sequence>
<comment type="caution">
    <text evidence="1">The sequence shown here is derived from an EMBL/GenBank/DDBJ whole genome shotgun (WGS) entry which is preliminary data.</text>
</comment>